<dbReference type="InterPro" id="IPR023210">
    <property type="entry name" value="NADP_OxRdtase_dom"/>
</dbReference>
<reference evidence="3" key="2">
    <citation type="journal article" date="2014" name="ISME J.">
        <title>Microbial stratification in low pH oxic and suboxic macroscopic growths along an acid mine drainage.</title>
        <authorList>
            <person name="Mendez-Garcia C."/>
            <person name="Mesa V."/>
            <person name="Sprenger R.R."/>
            <person name="Richter M."/>
            <person name="Diez M.S."/>
            <person name="Solano J."/>
            <person name="Bargiela R."/>
            <person name="Golyshina O.V."/>
            <person name="Manteca A."/>
            <person name="Ramos J.L."/>
            <person name="Gallego J.R."/>
            <person name="Llorente I."/>
            <person name="Martins Dos Santos V.A."/>
            <person name="Jensen O.N."/>
            <person name="Pelaez A.I."/>
            <person name="Sanchez J."/>
            <person name="Ferrer M."/>
        </authorList>
    </citation>
    <scope>NUCLEOTIDE SEQUENCE</scope>
</reference>
<dbReference type="PANTHER" id="PTHR43625">
    <property type="entry name" value="AFLATOXIN B1 ALDEHYDE REDUCTASE"/>
    <property type="match status" value="1"/>
</dbReference>
<dbReference type="InterPro" id="IPR050791">
    <property type="entry name" value="Aldo-Keto_reductase"/>
</dbReference>
<comment type="caution">
    <text evidence="3">The sequence shown here is derived from an EMBL/GenBank/DDBJ whole genome shotgun (WGS) entry which is preliminary data.</text>
</comment>
<dbReference type="PANTHER" id="PTHR43625:SF40">
    <property type="entry name" value="ALDO-KETO REDUCTASE YAKC [NADP(+)]"/>
    <property type="match status" value="1"/>
</dbReference>
<dbReference type="Gene3D" id="3.20.20.100">
    <property type="entry name" value="NADP-dependent oxidoreductase domain"/>
    <property type="match status" value="1"/>
</dbReference>
<dbReference type="InterPro" id="IPR036812">
    <property type="entry name" value="NAD(P)_OxRdtase_dom_sf"/>
</dbReference>
<dbReference type="EMBL" id="AUZX01013398">
    <property type="protein sequence ID" value="EQD35663.1"/>
    <property type="molecule type" value="Genomic_DNA"/>
</dbReference>
<proteinExistence type="predicted"/>
<dbReference type="InterPro" id="IPR020471">
    <property type="entry name" value="AKR"/>
</dbReference>
<protein>
    <submittedName>
        <fullName evidence="3">Oxidoreductase, aldo/keto reductase family</fullName>
    </submittedName>
</protein>
<feature type="non-terminal residue" evidence="3">
    <location>
        <position position="212"/>
    </location>
</feature>
<keyword evidence="1" id="KW-0560">Oxidoreductase</keyword>
<dbReference type="Pfam" id="PF00248">
    <property type="entry name" value="Aldo_ket_red"/>
    <property type="match status" value="1"/>
</dbReference>
<name>T0YRA4_9ZZZZ</name>
<evidence type="ECO:0000259" key="2">
    <source>
        <dbReference type="Pfam" id="PF00248"/>
    </source>
</evidence>
<dbReference type="CDD" id="cd19088">
    <property type="entry name" value="AKR_AKR13B1"/>
    <property type="match status" value="1"/>
</dbReference>
<sequence>MNSSLGAAAAGRITLGGDLSVNRLGFGAMRITGPGVWGDPPDVSAAVRLLRRAVHLGVNFIDTADAYGPQVSEDLLARALYPYPLDLVIATKGGLVRPAPGAWNCDGRPEHLRAACEGSLKRLRVDRIDVYQLHAPDPTLPIEESIGELVRLRAQGKIRHIGVSNVTLDQLERCERLAPIVSVQNRYNFDQRESEDVLEHCAARGIAFLPWA</sequence>
<dbReference type="GO" id="GO:0016491">
    <property type="term" value="F:oxidoreductase activity"/>
    <property type="evidence" value="ECO:0007669"/>
    <property type="project" value="UniProtKB-KW"/>
</dbReference>
<dbReference type="GO" id="GO:0005737">
    <property type="term" value="C:cytoplasm"/>
    <property type="evidence" value="ECO:0007669"/>
    <property type="project" value="TreeGrafter"/>
</dbReference>
<reference evidence="3" key="1">
    <citation type="submission" date="2013-08" db="EMBL/GenBank/DDBJ databases">
        <authorList>
            <person name="Mendez C."/>
            <person name="Richter M."/>
            <person name="Ferrer M."/>
            <person name="Sanchez J."/>
        </authorList>
    </citation>
    <scope>NUCLEOTIDE SEQUENCE</scope>
</reference>
<feature type="domain" description="NADP-dependent oxidoreductase" evidence="2">
    <location>
        <begin position="23"/>
        <end position="211"/>
    </location>
</feature>
<evidence type="ECO:0000313" key="3">
    <source>
        <dbReference type="EMBL" id="EQD35663.1"/>
    </source>
</evidence>
<dbReference type="AlphaFoldDB" id="T0YRA4"/>
<dbReference type="SUPFAM" id="SSF51430">
    <property type="entry name" value="NAD(P)-linked oxidoreductase"/>
    <property type="match status" value="1"/>
</dbReference>
<accession>T0YRA4</accession>
<evidence type="ECO:0000256" key="1">
    <source>
        <dbReference type="ARBA" id="ARBA00023002"/>
    </source>
</evidence>
<organism evidence="3">
    <name type="scientific">mine drainage metagenome</name>
    <dbReference type="NCBI Taxonomy" id="410659"/>
    <lineage>
        <taxon>unclassified sequences</taxon>
        <taxon>metagenomes</taxon>
        <taxon>ecological metagenomes</taxon>
    </lineage>
</organism>
<dbReference type="PRINTS" id="PR00069">
    <property type="entry name" value="ALDKETRDTASE"/>
</dbReference>
<gene>
    <name evidence="3" type="ORF">B1A_18178</name>
</gene>